<keyword evidence="3 8" id="KW-0547">Nucleotide-binding</keyword>
<keyword evidence="5 8" id="KW-0799">Topoisomerase</keyword>
<dbReference type="NCBIfam" id="NF004043">
    <property type="entry name" value="PRK05560.1"/>
    <property type="match status" value="1"/>
</dbReference>
<keyword evidence="7 8" id="KW-0413">Isomerase</keyword>
<dbReference type="InterPro" id="IPR006691">
    <property type="entry name" value="GyrA/parC_rep"/>
</dbReference>
<feature type="region of interest" description="Disordered" evidence="10">
    <location>
        <begin position="759"/>
        <end position="779"/>
    </location>
</feature>
<evidence type="ECO:0000256" key="3">
    <source>
        <dbReference type="ARBA" id="ARBA00022741"/>
    </source>
</evidence>
<evidence type="ECO:0000256" key="9">
    <source>
        <dbReference type="PROSITE-ProRule" id="PRU01384"/>
    </source>
</evidence>
<dbReference type="RefSeq" id="WP_045531744.1">
    <property type="nucleotide sequence ID" value="NZ_AP014568.1"/>
</dbReference>
<proteinExistence type="inferred from homology"/>
<dbReference type="PROSITE" id="PS52040">
    <property type="entry name" value="TOPO_IIA"/>
    <property type="match status" value="1"/>
</dbReference>
<dbReference type="GO" id="GO:0005524">
    <property type="term" value="F:ATP binding"/>
    <property type="evidence" value="ECO:0007669"/>
    <property type="project" value="UniProtKB-UniRule"/>
</dbReference>
<dbReference type="SUPFAM" id="SSF56719">
    <property type="entry name" value="Type II DNA topoisomerase"/>
    <property type="match status" value="1"/>
</dbReference>
<dbReference type="Pfam" id="PF03989">
    <property type="entry name" value="DNA_gyraseA_C"/>
    <property type="match status" value="6"/>
</dbReference>
<keyword evidence="6 8" id="KW-0238">DNA-binding</keyword>
<name>A0A060NJG9_9BURK</name>
<evidence type="ECO:0000256" key="8">
    <source>
        <dbReference type="HAMAP-Rule" id="MF_01897"/>
    </source>
</evidence>
<feature type="short sequence motif" description="GyrA-box" evidence="8">
    <location>
        <begin position="572"/>
        <end position="578"/>
    </location>
</feature>
<dbReference type="GO" id="GO:0006265">
    <property type="term" value="P:DNA topological change"/>
    <property type="evidence" value="ECO:0007669"/>
    <property type="project" value="UniProtKB-UniRule"/>
</dbReference>
<dbReference type="HAMAP" id="MF_01897">
    <property type="entry name" value="GyrA"/>
    <property type="match status" value="1"/>
</dbReference>
<dbReference type="GO" id="GO:0005694">
    <property type="term" value="C:chromosome"/>
    <property type="evidence" value="ECO:0007669"/>
    <property type="project" value="InterPro"/>
</dbReference>
<dbReference type="InterPro" id="IPR050220">
    <property type="entry name" value="Type_II_DNA_Topoisomerases"/>
</dbReference>
<dbReference type="HOGENOM" id="CLU_002977_6_1_4"/>
<reference evidence="12 13" key="1">
    <citation type="journal article" date="2014" name="Nat. Commun.">
        <title>Physiological and genomic features of highly alkaliphilic hydrogen-utilizing Betaproteobacteria from a continental serpentinizing site.</title>
        <authorList>
            <person name="Suzuki S."/>
            <person name="Kuenen J.G."/>
            <person name="Schipper K."/>
            <person name="van der Velde S."/>
            <person name="Ishii S."/>
            <person name="Wu A."/>
            <person name="Sorokin D.Y."/>
            <person name="Tenney A."/>
            <person name="Meng X.Y."/>
            <person name="Morrill P.L."/>
            <person name="Kamagata Y."/>
            <person name="Muyzer G."/>
            <person name="Nealson K.H."/>
        </authorList>
    </citation>
    <scope>NUCLEOTIDE SEQUENCE [LARGE SCALE GENOMIC DNA]</scope>
    <source>
        <strain evidence="12 13">A1</strain>
    </source>
</reference>
<dbReference type="GO" id="GO:0005737">
    <property type="term" value="C:cytoplasm"/>
    <property type="evidence" value="ECO:0007669"/>
    <property type="project" value="UniProtKB-SubCell"/>
</dbReference>
<evidence type="ECO:0000256" key="5">
    <source>
        <dbReference type="ARBA" id="ARBA00023029"/>
    </source>
</evidence>
<dbReference type="InterPro" id="IPR005743">
    <property type="entry name" value="GyrA"/>
</dbReference>
<dbReference type="FunFam" id="3.90.199.10:FF:000001">
    <property type="entry name" value="DNA gyrase subunit A"/>
    <property type="match status" value="1"/>
</dbReference>
<dbReference type="EC" id="5.6.2.2" evidence="8"/>
<dbReference type="Gene3D" id="3.90.199.10">
    <property type="entry name" value="Topoisomerase II, domain 5"/>
    <property type="match status" value="1"/>
</dbReference>
<keyword evidence="4 8" id="KW-0067">ATP-binding</keyword>
<keyword evidence="8" id="KW-0963">Cytoplasm</keyword>
<dbReference type="STRING" id="1458425.SRAA_1431"/>
<dbReference type="FunFam" id="3.30.1360.40:FF:000002">
    <property type="entry name" value="DNA gyrase subunit A"/>
    <property type="match status" value="1"/>
</dbReference>
<feature type="active site" description="O-(5'-phospho-DNA)-tyrosine intermediate" evidence="8 9">
    <location>
        <position position="122"/>
    </location>
</feature>
<sequence length="916" mass="101036">MTAFAKETLPISLEEEMRRSYLDYAMSVIVGRALPDARDGLKPVHRRVLFAMHELGNDWNRPYKKSARIVGDVIGKYHPHGDSAVYDTIVRMAQDFSLRHLLVDGQGNFGSVDGDNAAAMRYTEIRLSKIAHEMLADIDQDTVNFGPNYDGSEKEPLVLPARWPNLLVNGSTGIAVGMATNIPPHNLSEVVDACLHLLRHPQASVDDLMEIIPAPDFPTAGIIYGIHGVREGYRTGRGRLVMRAKCHFEDIDRGQRQAIVVDELPYQVNKKTLQERMAELVHEKKIEGISHIQDESDKSGMRLVIELKRGEVPEVVLNNLYKQTQLQDTFGINMVALVDGQPKLCNLKDLIDIFLQHRREVVTRRTVFKLRKARERGHVLEGLAVALANIDEFIRIIRESATPVQARTELMARHWDSQLVRQMLTRTRADGSSVNADDYRPDALEREFGMQPEGLYRLSETQAQEILQMRLQRLTGLEQDKIVAEYRAVMAEIDDLLDILATPQRVSQIIADELTAIKTEFGLTRLGARRSTIEHSAHDLSTEDLITPTDMVVTLSHGGYIKSQPLGEYRAQKRGGRGKLATATKEDDWIDQLFIANTHDWILCFSNRGRLYWLKVWEVPSGSRGSRGRPIVNMFPLAEGEKINVALALTGSNRRFPADQYVFMATAMGTVKKTALDEFSNPRKAGIIAVDLDEGDFLIGAALTDGHHDVMLFSDGGKAVRFDENDVRPMGRNARGVRGMMLEEGQRVIAMLVAEASEATESDTASDTPTGSASAAPRASVLCATENGYGKRTAISEYTRHGRGTKGMIAIQQTERNGKVVAATLVHPEDEIMLITDSGVLVRTRVAEIREMGRATQGVTLIATDAGAKLSGLQRVVENDAAIATGAGAGVGEESEPATDEPGPAPAPAADDAAAE</sequence>
<evidence type="ECO:0000313" key="12">
    <source>
        <dbReference type="EMBL" id="BAO81285.1"/>
    </source>
</evidence>
<dbReference type="EMBL" id="AP014568">
    <property type="protein sequence ID" value="BAO81285.1"/>
    <property type="molecule type" value="Genomic_DNA"/>
</dbReference>
<comment type="miscellaneous">
    <text evidence="8">Few gyrases are as efficient as E.coli at forming negative supercoils. Not all organisms have 2 type II topoisomerases; in organisms with a single type II topoisomerase this enzyme also has to decatenate newly replicated chromosomes.</text>
</comment>
<comment type="catalytic activity">
    <reaction evidence="1 8 9">
        <text>ATP-dependent breakage, passage and rejoining of double-stranded DNA.</text>
        <dbReference type="EC" id="5.6.2.2"/>
    </reaction>
</comment>
<comment type="similarity">
    <text evidence="2 8">Belongs to the type II topoisomerase GyrA/ParC subunit family.</text>
</comment>
<comment type="subunit">
    <text evidence="8">Heterotetramer, composed of two GyrA and two GyrB chains. In the heterotetramer, GyrA contains the active site tyrosine that forms a transient covalent intermediate with DNA, while GyrB binds cofactors and catalyzes ATP hydrolysis.</text>
</comment>
<comment type="subcellular location">
    <subcellularLocation>
        <location evidence="8">Cytoplasm</location>
    </subcellularLocation>
</comment>
<evidence type="ECO:0000259" key="11">
    <source>
        <dbReference type="PROSITE" id="PS52040"/>
    </source>
</evidence>
<evidence type="ECO:0000256" key="1">
    <source>
        <dbReference type="ARBA" id="ARBA00000185"/>
    </source>
</evidence>
<dbReference type="Proteomes" id="UP000067461">
    <property type="component" value="Chromosome"/>
</dbReference>
<dbReference type="GO" id="GO:0003677">
    <property type="term" value="F:DNA binding"/>
    <property type="evidence" value="ECO:0007669"/>
    <property type="project" value="UniProtKB-UniRule"/>
</dbReference>
<dbReference type="GO" id="GO:0034335">
    <property type="term" value="F:DNA negative supercoiling activity"/>
    <property type="evidence" value="ECO:0007669"/>
    <property type="project" value="UniProtKB-ARBA"/>
</dbReference>
<feature type="region of interest" description="Disordered" evidence="10">
    <location>
        <begin position="887"/>
        <end position="916"/>
    </location>
</feature>
<dbReference type="Gene3D" id="1.10.268.10">
    <property type="entry name" value="Topoisomerase, domain 3"/>
    <property type="match status" value="1"/>
</dbReference>
<dbReference type="InterPro" id="IPR013758">
    <property type="entry name" value="Topo_IIA_A/C_ab"/>
</dbReference>
<dbReference type="InterPro" id="IPR002205">
    <property type="entry name" value="Topo_IIA_dom_A"/>
</dbReference>
<evidence type="ECO:0000256" key="4">
    <source>
        <dbReference type="ARBA" id="ARBA00022840"/>
    </source>
</evidence>
<dbReference type="NCBIfam" id="TIGR01063">
    <property type="entry name" value="gyrA"/>
    <property type="match status" value="1"/>
</dbReference>
<feature type="domain" description="Topo IIA-type catalytic" evidence="11">
    <location>
        <begin position="34"/>
        <end position="545"/>
    </location>
</feature>
<dbReference type="Gene3D" id="3.30.1360.40">
    <property type="match status" value="1"/>
</dbReference>
<dbReference type="Gene3D" id="2.120.10.90">
    <property type="entry name" value="DNA gyrase/topoisomerase IV, subunit A, C-terminal"/>
    <property type="match status" value="1"/>
</dbReference>
<organism evidence="12 13">
    <name type="scientific">Serpentinimonas raichei</name>
    <dbReference type="NCBI Taxonomy" id="1458425"/>
    <lineage>
        <taxon>Bacteria</taxon>
        <taxon>Pseudomonadati</taxon>
        <taxon>Pseudomonadota</taxon>
        <taxon>Betaproteobacteria</taxon>
        <taxon>Burkholderiales</taxon>
        <taxon>Comamonadaceae</taxon>
        <taxon>Serpentinimonas</taxon>
    </lineage>
</organism>
<dbReference type="NCBIfam" id="NF004044">
    <property type="entry name" value="PRK05561.1"/>
    <property type="match status" value="1"/>
</dbReference>
<dbReference type="KEGG" id="cbaa:SRAA_1431"/>
<gene>
    <name evidence="8 12" type="primary">gyrA</name>
    <name evidence="12" type="ORF">SRAA_1431</name>
</gene>
<dbReference type="CDD" id="cd00187">
    <property type="entry name" value="TOP4c"/>
    <property type="match status" value="1"/>
</dbReference>
<dbReference type="InterPro" id="IPR013760">
    <property type="entry name" value="Topo_IIA-like_dom_sf"/>
</dbReference>
<comment type="function">
    <text evidence="8">A type II topoisomerase that negatively supercoils closed circular double-stranded (ds) DNA in an ATP-dependent manner to modulate DNA topology and maintain chromosomes in an underwound state. Negative supercoiling favors strand separation, and DNA replication, transcription, recombination and repair, all of which involve strand separation. Also able to catalyze the interconversion of other topological isomers of dsDNA rings, including catenanes and knotted rings. Type II topoisomerases break and join 2 DNA strands simultaneously in an ATP-dependent manner.</text>
</comment>
<dbReference type="SUPFAM" id="SSF101904">
    <property type="entry name" value="GyrA/ParC C-terminal domain-like"/>
    <property type="match status" value="1"/>
</dbReference>
<dbReference type="PANTHER" id="PTHR43493">
    <property type="entry name" value="DNA GYRASE/TOPOISOMERASE SUBUNIT A"/>
    <property type="match status" value="1"/>
</dbReference>
<evidence type="ECO:0000256" key="2">
    <source>
        <dbReference type="ARBA" id="ARBA00008263"/>
    </source>
</evidence>
<dbReference type="InterPro" id="IPR035516">
    <property type="entry name" value="Gyrase/topoIV_suA_C"/>
</dbReference>
<evidence type="ECO:0000256" key="6">
    <source>
        <dbReference type="ARBA" id="ARBA00023125"/>
    </source>
</evidence>
<protein>
    <recommendedName>
        <fullName evidence="8">DNA gyrase subunit A</fullName>
        <ecNumber evidence="8">5.6.2.2</ecNumber>
    </recommendedName>
</protein>
<dbReference type="InterPro" id="IPR013757">
    <property type="entry name" value="Topo_IIA_A_a_sf"/>
</dbReference>
<dbReference type="GO" id="GO:0009330">
    <property type="term" value="C:DNA topoisomerase type II (double strand cut, ATP-hydrolyzing) complex"/>
    <property type="evidence" value="ECO:0007669"/>
    <property type="project" value="TreeGrafter"/>
</dbReference>
<accession>A0A060NJG9</accession>
<keyword evidence="13" id="KW-1185">Reference proteome</keyword>
<evidence type="ECO:0000256" key="10">
    <source>
        <dbReference type="SAM" id="MobiDB-lite"/>
    </source>
</evidence>
<dbReference type="PANTHER" id="PTHR43493:SF5">
    <property type="entry name" value="DNA GYRASE SUBUNIT A, CHLOROPLASTIC_MITOCHONDRIAL"/>
    <property type="match status" value="1"/>
</dbReference>
<dbReference type="GO" id="GO:0006261">
    <property type="term" value="P:DNA-templated DNA replication"/>
    <property type="evidence" value="ECO:0007669"/>
    <property type="project" value="UniProtKB-UniRule"/>
</dbReference>
<dbReference type="OrthoDB" id="9806486at2"/>
<dbReference type="Pfam" id="PF00521">
    <property type="entry name" value="DNA_topoisoIV"/>
    <property type="match status" value="1"/>
</dbReference>
<dbReference type="AlphaFoldDB" id="A0A060NJG9"/>
<dbReference type="FunFam" id="2.120.10.90:FF:000004">
    <property type="entry name" value="DNA gyrase subunit A"/>
    <property type="match status" value="1"/>
</dbReference>
<evidence type="ECO:0000256" key="7">
    <source>
        <dbReference type="ARBA" id="ARBA00023235"/>
    </source>
</evidence>
<feature type="compositionally biased region" description="Low complexity" evidence="10">
    <location>
        <begin position="759"/>
        <end position="768"/>
    </location>
</feature>
<dbReference type="SMART" id="SM00434">
    <property type="entry name" value="TOP4c"/>
    <property type="match status" value="1"/>
</dbReference>
<evidence type="ECO:0000313" key="13">
    <source>
        <dbReference type="Proteomes" id="UP000067461"/>
    </source>
</evidence>